<dbReference type="Pfam" id="PF02321">
    <property type="entry name" value="OEP"/>
    <property type="match status" value="2"/>
</dbReference>
<evidence type="ECO:0000313" key="6">
    <source>
        <dbReference type="Proteomes" id="UP000622638"/>
    </source>
</evidence>
<reference evidence="3" key="4">
    <citation type="submission" date="2024-05" db="EMBL/GenBank/DDBJ databases">
        <authorList>
            <person name="Sun Q."/>
            <person name="Zhou Y."/>
        </authorList>
    </citation>
    <scope>NUCLEOTIDE SEQUENCE</scope>
    <source>
        <strain evidence="3">CGMCC 1.15931</strain>
    </source>
</reference>
<evidence type="ECO:0000313" key="4">
    <source>
        <dbReference type="EMBL" id="MTV53623.1"/>
    </source>
</evidence>
<evidence type="ECO:0000256" key="2">
    <source>
        <dbReference type="SAM" id="SignalP"/>
    </source>
</evidence>
<keyword evidence="6" id="KW-1185">Reference proteome</keyword>
<dbReference type="EMBL" id="BMKG01000020">
    <property type="protein sequence ID" value="GGC15841.1"/>
    <property type="molecule type" value="Genomic_DNA"/>
</dbReference>
<dbReference type="InterPro" id="IPR003423">
    <property type="entry name" value="OMP_efflux"/>
</dbReference>
<comment type="caution">
    <text evidence="4">The sequence shown here is derived from an EMBL/GenBank/DDBJ whole genome shotgun (WGS) entry which is preliminary data.</text>
</comment>
<dbReference type="Gene3D" id="1.20.1600.10">
    <property type="entry name" value="Outer membrane efflux proteins (OEP)"/>
    <property type="match status" value="1"/>
</dbReference>
<reference evidence="4 5" key="3">
    <citation type="submission" date="2019-11" db="EMBL/GenBank/DDBJ databases">
        <title>Type strains purchased from KCTC, JCM and DSMZ.</title>
        <authorList>
            <person name="Lu H."/>
        </authorList>
    </citation>
    <scope>NUCLEOTIDE SEQUENCE [LARGE SCALE GENOMIC DNA]</scope>
    <source>
        <strain evidence="4 5">KCTC 52429</strain>
    </source>
</reference>
<dbReference type="Proteomes" id="UP000430634">
    <property type="component" value="Unassembled WGS sequence"/>
</dbReference>
<dbReference type="PANTHER" id="PTHR30203:SF24">
    <property type="entry name" value="BLR4935 PROTEIN"/>
    <property type="match status" value="1"/>
</dbReference>
<dbReference type="RefSeq" id="WP_155470929.1">
    <property type="nucleotide sequence ID" value="NZ_BMKG01000020.1"/>
</dbReference>
<proteinExistence type="inferred from homology"/>
<dbReference type="AlphaFoldDB" id="A0A6I3SWP0"/>
<reference evidence="6" key="2">
    <citation type="journal article" date="2019" name="Int. J. Syst. Evol. Microbiol.">
        <title>The Global Catalogue of Microorganisms (GCM) 10K type strain sequencing project: providing services to taxonomists for standard genome sequencing and annotation.</title>
        <authorList>
            <consortium name="The Broad Institute Genomics Platform"/>
            <consortium name="The Broad Institute Genome Sequencing Center for Infectious Disease"/>
            <person name="Wu L."/>
            <person name="Ma J."/>
        </authorList>
    </citation>
    <scope>NUCLEOTIDE SEQUENCE [LARGE SCALE GENOMIC DNA]</scope>
    <source>
        <strain evidence="6">CGMCC 1.15931</strain>
    </source>
</reference>
<evidence type="ECO:0000313" key="5">
    <source>
        <dbReference type="Proteomes" id="UP000430634"/>
    </source>
</evidence>
<dbReference type="OrthoDB" id="9791261at2"/>
<feature type="signal peptide" evidence="2">
    <location>
        <begin position="1"/>
        <end position="23"/>
    </location>
</feature>
<reference evidence="3" key="1">
    <citation type="journal article" date="2014" name="Int. J. Syst. Evol. Microbiol.">
        <title>Complete genome of a new Firmicutes species belonging to the dominant human colonic microbiota ('Ruminococcus bicirculans') reveals two chromosomes and a selective capacity to utilize plant glucans.</title>
        <authorList>
            <consortium name="NISC Comparative Sequencing Program"/>
            <person name="Wegmann U."/>
            <person name="Louis P."/>
            <person name="Goesmann A."/>
            <person name="Henrissat B."/>
            <person name="Duncan S.H."/>
            <person name="Flint H.J."/>
        </authorList>
    </citation>
    <scope>NUCLEOTIDE SEQUENCE</scope>
    <source>
        <strain evidence="3">CGMCC 1.15931</strain>
    </source>
</reference>
<keyword evidence="2" id="KW-0732">Signal</keyword>
<accession>A0A6I3SWP0</accession>
<dbReference type="InterPro" id="IPR010131">
    <property type="entry name" value="MdtP/NodT-like"/>
</dbReference>
<feature type="chain" id="PRO_5026039667" evidence="2">
    <location>
        <begin position="24"/>
        <end position="413"/>
    </location>
</feature>
<dbReference type="EMBL" id="WNKZ01000032">
    <property type="protein sequence ID" value="MTV53623.1"/>
    <property type="molecule type" value="Genomic_DNA"/>
</dbReference>
<comment type="similarity">
    <text evidence="1">Belongs to the outer membrane factor (OMF) (TC 1.B.17) family.</text>
</comment>
<evidence type="ECO:0000256" key="1">
    <source>
        <dbReference type="ARBA" id="ARBA00007613"/>
    </source>
</evidence>
<protein>
    <submittedName>
        <fullName evidence="3">RND transporter</fullName>
    </submittedName>
    <submittedName>
        <fullName evidence="4">TolC family protein</fullName>
    </submittedName>
</protein>
<sequence length="413" mass="43887">MNTQRVLVAAVVSAFVLARSAAAGTITADPATPHAVELPTAIALALDHHPALRAAAEEVAATEADVQQAGRRPNPELAWLREGHRAGNRTTTLQLNQPIELGGKRAARVAVAEGALAVAGGEQQDRRQAVRADVIAAYYAALGARERQQLAQATFELAGRGLDAVALRVAAGKVSPIDADKARLAQADARLEQARADGELAIALARLQALTGQAVAPKDDAAPLPDLGPLPAAQVAATEGPAVRQARRQLALQQAHVKLARANRLPDVTFTVGSQRDDQLAGRQAVLGLAVPLPLFDRNSGNVAAAQARTRQAEAGLQAAELAARAETTAAWLRYRQARDEALALEHDVVAVARSIYESTLRGFEFGKFDYLDVLDAQRTWFGARARRLQATQDAWQAHAALQRLAPIEEIRP</sequence>
<evidence type="ECO:0000313" key="3">
    <source>
        <dbReference type="EMBL" id="GGC15841.1"/>
    </source>
</evidence>
<dbReference type="PANTHER" id="PTHR30203">
    <property type="entry name" value="OUTER MEMBRANE CATION EFFLUX PROTEIN"/>
    <property type="match status" value="1"/>
</dbReference>
<dbReference type="Proteomes" id="UP000622638">
    <property type="component" value="Unassembled WGS sequence"/>
</dbReference>
<gene>
    <name evidence="3" type="primary">czcC</name>
    <name evidence="3" type="ORF">GCM10011572_41500</name>
    <name evidence="4" type="ORF">GM672_12890</name>
</gene>
<name>A0A6I3SWP0_9BURK</name>
<dbReference type="SUPFAM" id="SSF56954">
    <property type="entry name" value="Outer membrane efflux proteins (OEP)"/>
    <property type="match status" value="1"/>
</dbReference>
<organism evidence="4 5">
    <name type="scientific">Pseudoduganella buxea</name>
    <dbReference type="NCBI Taxonomy" id="1949069"/>
    <lineage>
        <taxon>Bacteria</taxon>
        <taxon>Pseudomonadati</taxon>
        <taxon>Pseudomonadota</taxon>
        <taxon>Betaproteobacteria</taxon>
        <taxon>Burkholderiales</taxon>
        <taxon>Oxalobacteraceae</taxon>
        <taxon>Telluria group</taxon>
        <taxon>Pseudoduganella</taxon>
    </lineage>
</organism>
<dbReference type="GO" id="GO:0015562">
    <property type="term" value="F:efflux transmembrane transporter activity"/>
    <property type="evidence" value="ECO:0007669"/>
    <property type="project" value="InterPro"/>
</dbReference>